<protein>
    <submittedName>
        <fullName evidence="2">Uncharacterized protein</fullName>
    </submittedName>
</protein>
<feature type="compositionally biased region" description="Polar residues" evidence="1">
    <location>
        <begin position="45"/>
        <end position="56"/>
    </location>
</feature>
<reference evidence="2" key="1">
    <citation type="journal article" date="2022" name="bioRxiv">
        <title>Sequencing and chromosome-scale assembly of the giantPleurodeles waltlgenome.</title>
        <authorList>
            <person name="Brown T."/>
            <person name="Elewa A."/>
            <person name="Iarovenko S."/>
            <person name="Subramanian E."/>
            <person name="Araus A.J."/>
            <person name="Petzold A."/>
            <person name="Susuki M."/>
            <person name="Suzuki K.-i.T."/>
            <person name="Hayashi T."/>
            <person name="Toyoda A."/>
            <person name="Oliveira C."/>
            <person name="Osipova E."/>
            <person name="Leigh N.D."/>
            <person name="Simon A."/>
            <person name="Yun M.H."/>
        </authorList>
    </citation>
    <scope>NUCLEOTIDE SEQUENCE</scope>
    <source>
        <strain evidence="2">20211129_DDA</strain>
        <tissue evidence="2">Liver</tissue>
    </source>
</reference>
<accession>A0AAV7SJF2</accession>
<name>A0AAV7SJF2_PLEWA</name>
<proteinExistence type="predicted"/>
<evidence type="ECO:0000313" key="3">
    <source>
        <dbReference type="Proteomes" id="UP001066276"/>
    </source>
</evidence>
<evidence type="ECO:0000313" key="2">
    <source>
        <dbReference type="EMBL" id="KAJ1164215.1"/>
    </source>
</evidence>
<dbReference type="Proteomes" id="UP001066276">
    <property type="component" value="Chromosome 4_2"/>
</dbReference>
<sequence length="67" mass="7103">MAHAAATLPYLPVSRAPFRLSSSLGDWPGDPLSRVLLVQGGCRTQGAQETSSQTVQLDRRPAGTHTS</sequence>
<gene>
    <name evidence="2" type="ORF">NDU88_004660</name>
</gene>
<comment type="caution">
    <text evidence="2">The sequence shown here is derived from an EMBL/GenBank/DDBJ whole genome shotgun (WGS) entry which is preliminary data.</text>
</comment>
<feature type="region of interest" description="Disordered" evidence="1">
    <location>
        <begin position="44"/>
        <end position="67"/>
    </location>
</feature>
<organism evidence="2 3">
    <name type="scientific">Pleurodeles waltl</name>
    <name type="common">Iberian ribbed newt</name>
    <dbReference type="NCBI Taxonomy" id="8319"/>
    <lineage>
        <taxon>Eukaryota</taxon>
        <taxon>Metazoa</taxon>
        <taxon>Chordata</taxon>
        <taxon>Craniata</taxon>
        <taxon>Vertebrata</taxon>
        <taxon>Euteleostomi</taxon>
        <taxon>Amphibia</taxon>
        <taxon>Batrachia</taxon>
        <taxon>Caudata</taxon>
        <taxon>Salamandroidea</taxon>
        <taxon>Salamandridae</taxon>
        <taxon>Pleurodelinae</taxon>
        <taxon>Pleurodeles</taxon>
    </lineage>
</organism>
<dbReference type="AlphaFoldDB" id="A0AAV7SJF2"/>
<evidence type="ECO:0000256" key="1">
    <source>
        <dbReference type="SAM" id="MobiDB-lite"/>
    </source>
</evidence>
<keyword evidence="3" id="KW-1185">Reference proteome</keyword>
<dbReference type="EMBL" id="JANPWB010000008">
    <property type="protein sequence ID" value="KAJ1164215.1"/>
    <property type="molecule type" value="Genomic_DNA"/>
</dbReference>